<comment type="similarity">
    <text evidence="2">Belongs to the DoxX family.</text>
</comment>
<keyword evidence="3" id="KW-1003">Cell membrane</keyword>
<evidence type="ECO:0000256" key="3">
    <source>
        <dbReference type="ARBA" id="ARBA00022475"/>
    </source>
</evidence>
<feature type="transmembrane region" description="Helical" evidence="7">
    <location>
        <begin position="55"/>
        <end position="77"/>
    </location>
</feature>
<dbReference type="InterPro" id="IPR032808">
    <property type="entry name" value="DoxX"/>
</dbReference>
<dbReference type="InterPro" id="IPR051907">
    <property type="entry name" value="DoxX-like_oxidoreductase"/>
</dbReference>
<keyword evidence="9" id="KW-1185">Reference proteome</keyword>
<comment type="subcellular location">
    <subcellularLocation>
        <location evidence="1">Cell membrane</location>
        <topology evidence="1">Multi-pass membrane protein</topology>
    </subcellularLocation>
</comment>
<dbReference type="EMBL" id="CABFVA020000030">
    <property type="protein sequence ID" value="VVM05792.1"/>
    <property type="molecule type" value="Genomic_DNA"/>
</dbReference>
<dbReference type="RefSeq" id="WP_142659709.1">
    <property type="nucleotide sequence ID" value="NZ_CABFVA020000030.1"/>
</dbReference>
<proteinExistence type="inferred from homology"/>
<reference evidence="8 9" key="1">
    <citation type="submission" date="2019-09" db="EMBL/GenBank/DDBJ databases">
        <authorList>
            <person name="Cremers G."/>
        </authorList>
    </citation>
    <scope>NUCLEOTIDE SEQUENCE [LARGE SCALE GENOMIC DNA]</scope>
    <source>
        <strain evidence="8">4A</strain>
    </source>
</reference>
<dbReference type="PANTHER" id="PTHR33452:SF1">
    <property type="entry name" value="INNER MEMBRANE PROTEIN YPHA-RELATED"/>
    <property type="match status" value="1"/>
</dbReference>
<evidence type="ECO:0000256" key="7">
    <source>
        <dbReference type="SAM" id="Phobius"/>
    </source>
</evidence>
<dbReference type="Proteomes" id="UP000334923">
    <property type="component" value="Unassembled WGS sequence"/>
</dbReference>
<protein>
    <submittedName>
        <fullName evidence="8">Thiosulfate dehydrogenase [quinone] large subunit</fullName>
        <ecNumber evidence="8">1.8.5.2</ecNumber>
    </submittedName>
</protein>
<dbReference type="GO" id="GO:0005886">
    <property type="term" value="C:plasma membrane"/>
    <property type="evidence" value="ECO:0007669"/>
    <property type="project" value="UniProtKB-SubCell"/>
</dbReference>
<feature type="transmembrane region" description="Helical" evidence="7">
    <location>
        <begin position="122"/>
        <end position="142"/>
    </location>
</feature>
<dbReference type="GO" id="GO:0043831">
    <property type="term" value="F:thiosulfate dehydrogenase (quinone) activity"/>
    <property type="evidence" value="ECO:0007669"/>
    <property type="project" value="UniProtKB-EC"/>
</dbReference>
<evidence type="ECO:0000313" key="8">
    <source>
        <dbReference type="EMBL" id="VVM05792.1"/>
    </source>
</evidence>
<feature type="transmembrane region" description="Helical" evidence="7">
    <location>
        <begin position="84"/>
        <end position="102"/>
    </location>
</feature>
<dbReference type="PANTHER" id="PTHR33452">
    <property type="entry name" value="OXIDOREDUCTASE CATD-RELATED"/>
    <property type="match status" value="1"/>
</dbReference>
<evidence type="ECO:0000256" key="5">
    <source>
        <dbReference type="ARBA" id="ARBA00022989"/>
    </source>
</evidence>
<dbReference type="AlphaFoldDB" id="A0A5E6MDA4"/>
<accession>A0A5E6MDA4</accession>
<evidence type="ECO:0000256" key="2">
    <source>
        <dbReference type="ARBA" id="ARBA00006679"/>
    </source>
</evidence>
<organism evidence="8 9">
    <name type="scientific">Methylacidimicrobium tartarophylax</name>
    <dbReference type="NCBI Taxonomy" id="1041768"/>
    <lineage>
        <taxon>Bacteria</taxon>
        <taxon>Pseudomonadati</taxon>
        <taxon>Verrucomicrobiota</taxon>
        <taxon>Methylacidimicrobium</taxon>
    </lineage>
</organism>
<dbReference type="EC" id="1.8.5.2" evidence="8"/>
<gene>
    <name evidence="8" type="primary">doxD</name>
    <name evidence="8" type="ORF">MAMT_00792</name>
</gene>
<evidence type="ECO:0000256" key="4">
    <source>
        <dbReference type="ARBA" id="ARBA00022692"/>
    </source>
</evidence>
<name>A0A5E6MDA4_9BACT</name>
<dbReference type="OrthoDB" id="346004at2"/>
<keyword evidence="4 7" id="KW-0812">Transmembrane</keyword>
<keyword evidence="5 7" id="KW-1133">Transmembrane helix</keyword>
<evidence type="ECO:0000256" key="6">
    <source>
        <dbReference type="ARBA" id="ARBA00023136"/>
    </source>
</evidence>
<keyword evidence="8" id="KW-0560">Oxidoreductase</keyword>
<keyword evidence="6 7" id="KW-0472">Membrane</keyword>
<sequence length="149" mass="15713">MNPFAGMLYTSRSLGPCVLRLGLAIVFFPHGAQNVLGWFGGGGLAGSTGFLHGSLHIPILLAQAAVWTQLLAPIALFLGLFTRLAAFALGTTMAVAAFLVHLPHGFFMNWYGTQAGEGFEFHILAVAGCLCLLFTGGGIFSIDRRVSGE</sequence>
<evidence type="ECO:0000256" key="1">
    <source>
        <dbReference type="ARBA" id="ARBA00004651"/>
    </source>
</evidence>
<dbReference type="Pfam" id="PF07681">
    <property type="entry name" value="DoxX"/>
    <property type="match status" value="1"/>
</dbReference>
<evidence type="ECO:0000313" key="9">
    <source>
        <dbReference type="Proteomes" id="UP000334923"/>
    </source>
</evidence>